<gene>
    <name evidence="8" type="ORF">UO65_5389</name>
</gene>
<sequence length="169" mass="16260">MTVETTTTTPQTPAEPRSRRQVLCGLMVALVAPGALIAACGTETDSGSTVDNPNTPGSSAGGASPTGGSAPAGGSALAALADIPDGGGVLADGPNGQVLLVRTGSAVKGFDPSCPHQGATVTAPQSGVITCPRHGSTFTSTDGAVTKGPAKTGLKEVAVKVDGANVVLA</sequence>
<dbReference type="InterPro" id="IPR017941">
    <property type="entry name" value="Rieske_2Fe-2S"/>
</dbReference>
<dbReference type="RefSeq" id="WP_233427849.1">
    <property type="nucleotide sequence ID" value="NZ_AYXG01000209.1"/>
</dbReference>
<dbReference type="InterPro" id="IPR036922">
    <property type="entry name" value="Rieske_2Fe-2S_sf"/>
</dbReference>
<comment type="caution">
    <text evidence="8">The sequence shown here is derived from an EMBL/GenBank/DDBJ whole genome shotgun (WGS) entry which is preliminary data.</text>
</comment>
<evidence type="ECO:0000256" key="5">
    <source>
        <dbReference type="SAM" id="MobiDB-lite"/>
    </source>
</evidence>
<dbReference type="AlphaFoldDB" id="W7IZ30"/>
<dbReference type="SUPFAM" id="SSF50022">
    <property type="entry name" value="ISP domain"/>
    <property type="match status" value="1"/>
</dbReference>
<feature type="signal peptide" evidence="6">
    <location>
        <begin position="1"/>
        <end position="38"/>
    </location>
</feature>
<keyword evidence="3" id="KW-0408">Iron</keyword>
<organism evidence="8 9">
    <name type="scientific">Actinokineospora spheciospongiae</name>
    <dbReference type="NCBI Taxonomy" id="909613"/>
    <lineage>
        <taxon>Bacteria</taxon>
        <taxon>Bacillati</taxon>
        <taxon>Actinomycetota</taxon>
        <taxon>Actinomycetes</taxon>
        <taxon>Pseudonocardiales</taxon>
        <taxon>Pseudonocardiaceae</taxon>
        <taxon>Actinokineospora</taxon>
    </lineage>
</organism>
<keyword evidence="4" id="KW-0411">Iron-sulfur</keyword>
<proteinExistence type="predicted"/>
<evidence type="ECO:0000256" key="4">
    <source>
        <dbReference type="ARBA" id="ARBA00023014"/>
    </source>
</evidence>
<feature type="domain" description="Rieske" evidence="7">
    <location>
        <begin position="75"/>
        <end position="168"/>
    </location>
</feature>
<keyword evidence="1" id="KW-0001">2Fe-2S</keyword>
<dbReference type="GO" id="GO:0004497">
    <property type="term" value="F:monooxygenase activity"/>
    <property type="evidence" value="ECO:0007669"/>
    <property type="project" value="UniProtKB-ARBA"/>
</dbReference>
<feature type="compositionally biased region" description="Low complexity" evidence="5">
    <location>
        <begin position="55"/>
        <end position="74"/>
    </location>
</feature>
<evidence type="ECO:0000259" key="7">
    <source>
        <dbReference type="PROSITE" id="PS51296"/>
    </source>
</evidence>
<dbReference type="STRING" id="909613.UO65_5389"/>
<dbReference type="PROSITE" id="PS51296">
    <property type="entry name" value="RIESKE"/>
    <property type="match status" value="1"/>
</dbReference>
<dbReference type="Pfam" id="PF00355">
    <property type="entry name" value="Rieske"/>
    <property type="match status" value="1"/>
</dbReference>
<dbReference type="GO" id="GO:0046872">
    <property type="term" value="F:metal ion binding"/>
    <property type="evidence" value="ECO:0007669"/>
    <property type="project" value="UniProtKB-KW"/>
</dbReference>
<evidence type="ECO:0000256" key="3">
    <source>
        <dbReference type="ARBA" id="ARBA00023004"/>
    </source>
</evidence>
<keyword evidence="6" id="KW-0732">Signal</keyword>
<keyword evidence="9" id="KW-1185">Reference proteome</keyword>
<protein>
    <submittedName>
        <fullName evidence="8">Iron sulfur protein</fullName>
    </submittedName>
</protein>
<dbReference type="CDD" id="cd03467">
    <property type="entry name" value="Rieske"/>
    <property type="match status" value="1"/>
</dbReference>
<evidence type="ECO:0000256" key="6">
    <source>
        <dbReference type="SAM" id="SignalP"/>
    </source>
</evidence>
<name>W7IZ30_9PSEU</name>
<evidence type="ECO:0000313" key="9">
    <source>
        <dbReference type="Proteomes" id="UP000019277"/>
    </source>
</evidence>
<feature type="chain" id="PRO_5039417683" evidence="6">
    <location>
        <begin position="39"/>
        <end position="169"/>
    </location>
</feature>
<dbReference type="Gene3D" id="2.102.10.10">
    <property type="entry name" value="Rieske [2Fe-2S] iron-sulphur domain"/>
    <property type="match status" value="1"/>
</dbReference>
<keyword evidence="2" id="KW-0479">Metal-binding</keyword>
<feature type="compositionally biased region" description="Polar residues" evidence="5">
    <location>
        <begin position="43"/>
        <end position="54"/>
    </location>
</feature>
<dbReference type="Proteomes" id="UP000019277">
    <property type="component" value="Unassembled WGS sequence"/>
</dbReference>
<accession>W7IZ30</accession>
<feature type="region of interest" description="Disordered" evidence="5">
    <location>
        <begin position="43"/>
        <end position="74"/>
    </location>
</feature>
<reference evidence="8 9" key="1">
    <citation type="journal article" date="2014" name="Genome Announc.">
        <title>Draft Genome Sequence of the Antitrypanosomally Active Sponge-Associated Bacterium Actinokineospora sp. Strain EG49.</title>
        <authorList>
            <person name="Harjes J."/>
            <person name="Ryu T."/>
            <person name="Abdelmohsen U.R."/>
            <person name="Moitinho-Silva L."/>
            <person name="Horn H."/>
            <person name="Ravasi T."/>
            <person name="Hentschel U."/>
        </authorList>
    </citation>
    <scope>NUCLEOTIDE SEQUENCE [LARGE SCALE GENOMIC DNA]</scope>
    <source>
        <strain evidence="8 9">EG49</strain>
    </source>
</reference>
<evidence type="ECO:0000256" key="2">
    <source>
        <dbReference type="ARBA" id="ARBA00022723"/>
    </source>
</evidence>
<dbReference type="eggNOG" id="COG2146">
    <property type="taxonomic scope" value="Bacteria"/>
</dbReference>
<dbReference type="EMBL" id="AYXG01000209">
    <property type="protein sequence ID" value="EWC59299.1"/>
    <property type="molecule type" value="Genomic_DNA"/>
</dbReference>
<evidence type="ECO:0000256" key="1">
    <source>
        <dbReference type="ARBA" id="ARBA00022714"/>
    </source>
</evidence>
<dbReference type="GO" id="GO:0051537">
    <property type="term" value="F:2 iron, 2 sulfur cluster binding"/>
    <property type="evidence" value="ECO:0007669"/>
    <property type="project" value="UniProtKB-KW"/>
</dbReference>
<dbReference type="GO" id="GO:0016705">
    <property type="term" value="F:oxidoreductase activity, acting on paired donors, with incorporation or reduction of molecular oxygen"/>
    <property type="evidence" value="ECO:0007669"/>
    <property type="project" value="UniProtKB-ARBA"/>
</dbReference>
<evidence type="ECO:0000313" key="8">
    <source>
        <dbReference type="EMBL" id="EWC59299.1"/>
    </source>
</evidence>